<sequence length="103" mass="10641">MGLCHASLTAIFVQCVVNTQSTIVIDKKWEKSRNLALFISGFGIGTDRSAPEFTSPKLTTADFGTRSMKKGGHVTQKGTNGVGAAAAAGGACAPDTIGGRQVR</sequence>
<proteinExistence type="predicted"/>
<comment type="caution">
    <text evidence="1">The sequence shown here is derived from an EMBL/GenBank/DDBJ whole genome shotgun (WGS) entry which is preliminary data.</text>
</comment>
<dbReference type="OrthoDB" id="10435984at2759"/>
<accession>A0A016UUW1</accession>
<organism evidence="1 2">
    <name type="scientific">Ancylostoma ceylanicum</name>
    <dbReference type="NCBI Taxonomy" id="53326"/>
    <lineage>
        <taxon>Eukaryota</taxon>
        <taxon>Metazoa</taxon>
        <taxon>Ecdysozoa</taxon>
        <taxon>Nematoda</taxon>
        <taxon>Chromadorea</taxon>
        <taxon>Rhabditida</taxon>
        <taxon>Rhabditina</taxon>
        <taxon>Rhabditomorpha</taxon>
        <taxon>Strongyloidea</taxon>
        <taxon>Ancylostomatidae</taxon>
        <taxon>Ancylostomatinae</taxon>
        <taxon>Ancylostoma</taxon>
    </lineage>
</organism>
<gene>
    <name evidence="1" type="primary">Acey_s0026.g1486</name>
    <name evidence="1" type="ORF">Y032_0026g1486</name>
</gene>
<keyword evidence="2" id="KW-1185">Reference proteome</keyword>
<dbReference type="EMBL" id="JARK01001362">
    <property type="protein sequence ID" value="EYC18970.1"/>
    <property type="molecule type" value="Genomic_DNA"/>
</dbReference>
<dbReference type="AlphaFoldDB" id="A0A016UUW1"/>
<name>A0A016UUW1_9BILA</name>
<evidence type="ECO:0000313" key="1">
    <source>
        <dbReference type="EMBL" id="EYC18970.1"/>
    </source>
</evidence>
<dbReference type="Proteomes" id="UP000024635">
    <property type="component" value="Unassembled WGS sequence"/>
</dbReference>
<protein>
    <submittedName>
        <fullName evidence="1">Uncharacterized protein</fullName>
    </submittedName>
</protein>
<reference evidence="2" key="1">
    <citation type="journal article" date="2015" name="Nat. Genet.">
        <title>The genome and transcriptome of the zoonotic hookworm Ancylostoma ceylanicum identify infection-specific gene families.</title>
        <authorList>
            <person name="Schwarz E.M."/>
            <person name="Hu Y."/>
            <person name="Antoshechkin I."/>
            <person name="Miller M.M."/>
            <person name="Sternberg P.W."/>
            <person name="Aroian R.V."/>
        </authorList>
    </citation>
    <scope>NUCLEOTIDE SEQUENCE</scope>
    <source>
        <strain evidence="2">HY135</strain>
    </source>
</reference>
<evidence type="ECO:0000313" key="2">
    <source>
        <dbReference type="Proteomes" id="UP000024635"/>
    </source>
</evidence>